<reference evidence="2 3" key="1">
    <citation type="submission" date="2018-08" db="EMBL/GenBank/DDBJ databases">
        <title>Flavobacterium tibetense sp. nov., isolated from a wetland YonghuCo on Tibetan Plateau.</title>
        <authorList>
            <person name="Phurbu D."/>
            <person name="Lu H."/>
            <person name="Xing P."/>
        </authorList>
    </citation>
    <scope>NUCLEOTIDE SEQUENCE [LARGE SCALE GENOMIC DNA]</scope>
    <source>
        <strain evidence="2 3">DJC</strain>
    </source>
</reference>
<dbReference type="InterPro" id="IPR007791">
    <property type="entry name" value="DjlA_N"/>
</dbReference>
<proteinExistence type="predicted"/>
<organism evidence="2 3">
    <name type="scientific">Pseudotabrizicola alkalilacus</name>
    <dbReference type="NCBI Taxonomy" id="2305252"/>
    <lineage>
        <taxon>Bacteria</taxon>
        <taxon>Pseudomonadati</taxon>
        <taxon>Pseudomonadota</taxon>
        <taxon>Alphaproteobacteria</taxon>
        <taxon>Rhodobacterales</taxon>
        <taxon>Paracoccaceae</taxon>
        <taxon>Pseudotabrizicola</taxon>
    </lineage>
</organism>
<dbReference type="AlphaFoldDB" id="A0A411Z7Z0"/>
<evidence type="ECO:0000313" key="2">
    <source>
        <dbReference type="EMBL" id="RGP39174.1"/>
    </source>
</evidence>
<gene>
    <name evidence="2" type="ORF">D1012_03445</name>
</gene>
<dbReference type="Proteomes" id="UP000284547">
    <property type="component" value="Unassembled WGS sequence"/>
</dbReference>
<name>A0A411Z7Z0_9RHOB</name>
<dbReference type="OrthoDB" id="5402150at2"/>
<dbReference type="CDD" id="cd07313">
    <property type="entry name" value="terB_like_2"/>
    <property type="match status" value="1"/>
</dbReference>
<evidence type="ECO:0000259" key="1">
    <source>
        <dbReference type="Pfam" id="PF05099"/>
    </source>
</evidence>
<feature type="domain" description="Co-chaperone DjlA N-terminal" evidence="1">
    <location>
        <begin position="23"/>
        <end position="140"/>
    </location>
</feature>
<dbReference type="EMBL" id="QWEY01000001">
    <property type="protein sequence ID" value="RGP39174.1"/>
    <property type="molecule type" value="Genomic_DNA"/>
</dbReference>
<keyword evidence="3" id="KW-1185">Reference proteome</keyword>
<dbReference type="Gene3D" id="1.10.3680.10">
    <property type="entry name" value="TerB-like"/>
    <property type="match status" value="1"/>
</dbReference>
<comment type="caution">
    <text evidence="2">The sequence shown here is derived from an EMBL/GenBank/DDBJ whole genome shotgun (WGS) entry which is preliminary data.</text>
</comment>
<dbReference type="InterPro" id="IPR029024">
    <property type="entry name" value="TerB-like"/>
</dbReference>
<dbReference type="SUPFAM" id="SSF158682">
    <property type="entry name" value="TerB-like"/>
    <property type="match status" value="1"/>
</dbReference>
<evidence type="ECO:0000313" key="3">
    <source>
        <dbReference type="Proteomes" id="UP000284547"/>
    </source>
</evidence>
<dbReference type="RefSeq" id="WP_118149894.1">
    <property type="nucleotide sequence ID" value="NZ_QWEY01000001.1"/>
</dbReference>
<sequence length="145" mass="15508">MFERLLSGLLAPSPARLPEPDARLAFAALMVRVARSDGDYADAEVAQIDRVLATLHGLSPFAAASLRTEAEVLEAEAPDTVRFTRALKAATAQEDRAGLLQALWSVALSDGARDAEEDRLLRLVANLLGITDVDSALARQRASRG</sequence>
<accession>A0A411Z7Z0</accession>
<dbReference type="Pfam" id="PF05099">
    <property type="entry name" value="TerB"/>
    <property type="match status" value="1"/>
</dbReference>
<protein>
    <submittedName>
        <fullName evidence="2">TerB family tellurite resistance protein</fullName>
    </submittedName>
</protein>